<evidence type="ECO:0000256" key="6">
    <source>
        <dbReference type="ARBA" id="ARBA00023180"/>
    </source>
</evidence>
<dbReference type="GO" id="GO:0098552">
    <property type="term" value="C:side of membrane"/>
    <property type="evidence" value="ECO:0007669"/>
    <property type="project" value="UniProtKB-KW"/>
</dbReference>
<feature type="region of interest" description="Disordered" evidence="8">
    <location>
        <begin position="47"/>
        <end position="84"/>
    </location>
</feature>
<feature type="chain" id="PRO_5004285292" evidence="10">
    <location>
        <begin position="20"/>
        <end position="488"/>
    </location>
</feature>
<evidence type="ECO:0000256" key="5">
    <source>
        <dbReference type="ARBA" id="ARBA00022729"/>
    </source>
</evidence>
<keyword evidence="5 10" id="KW-0732">Signal</keyword>
<evidence type="ECO:0000256" key="9">
    <source>
        <dbReference type="SAM" id="Phobius"/>
    </source>
</evidence>
<dbReference type="OMA" id="NNNRYME"/>
<dbReference type="GO" id="GO:0005886">
    <property type="term" value="C:plasma membrane"/>
    <property type="evidence" value="ECO:0007669"/>
    <property type="project" value="UniProtKB-SubCell"/>
</dbReference>
<keyword evidence="6" id="KW-0325">Glycoprotein</keyword>
<dbReference type="Proteomes" id="UP000000591">
    <property type="component" value="Chromosome VI"/>
</dbReference>
<accession>Q751V2</accession>
<sequence>MKVSHIISLVLTTSQLCTATWNPSPGARRVHDRSEFGILQNKSANDAARNAPIPSSSHSTKAAAPSKAVSSSATTPTAAAKAKGSALPMQDEIKRLPEFCKKDYHYIQNAIQLNQLQSECNIVDGNIYILGYQEPVIDLGNINTIVGDLIIEQSSELLRVQGRNLNYIGQTFKLHDLTSLTEVDLPRLKHFTTLYWRVVPILQTVTMEPRISSVRSVLISDTSLITIEGFYGAEELEILNINNNRYMDHIKTDVKRITTQLSISANSENLAVEMPELLVADNVTIRDAASVDFPKLEYVNQSLELIENNFESLEMPKLKRIGGTFGLIDNKNLEKINLASVTVVSGGLMVSNNTKLTTLDFLPELQQVGGAIHFEGTIEDTRFPKLRLVKGSAMIDSGEGKLDCSKWTRPLSGNSIVRGGQLECTSAGKRNTVSVSKDGVVIDRDTTEVVHPNENSAGSIMSKNQLGKLVWSLGFGWMVFLLIFVTLQ</sequence>
<feature type="compositionally biased region" description="Low complexity" evidence="8">
    <location>
        <begin position="59"/>
        <end position="84"/>
    </location>
</feature>
<dbReference type="InterPro" id="IPR036941">
    <property type="entry name" value="Rcpt_L-dom_sf"/>
</dbReference>
<dbReference type="AlphaFoldDB" id="Q751V2"/>
<evidence type="ECO:0000256" key="2">
    <source>
        <dbReference type="ARBA" id="ARBA00005798"/>
    </source>
</evidence>
<keyword evidence="3" id="KW-1003">Cell membrane</keyword>
<protein>
    <submittedName>
        <fullName evidence="11">AFR723Cp</fullName>
    </submittedName>
</protein>
<dbReference type="GO" id="GO:0030476">
    <property type="term" value="P:ascospore wall assembly"/>
    <property type="evidence" value="ECO:0000318"/>
    <property type="project" value="GO_Central"/>
</dbReference>
<dbReference type="OrthoDB" id="536881at2759"/>
<keyword evidence="4" id="KW-0336">GPI-anchor</keyword>
<proteinExistence type="inferred from homology"/>
<dbReference type="HOGENOM" id="CLU_035846_2_1_1"/>
<dbReference type="PANTHER" id="PTHR31018:SF12">
    <property type="entry name" value="SPORULATION-SPECIFIC PROTEIN 2-RELATED"/>
    <property type="match status" value="1"/>
</dbReference>
<dbReference type="Gene3D" id="3.80.20.20">
    <property type="entry name" value="Receptor L-domain"/>
    <property type="match status" value="2"/>
</dbReference>
<dbReference type="GeneID" id="4622560"/>
<keyword evidence="12" id="KW-1185">Reference proteome</keyword>
<evidence type="ECO:0000313" key="12">
    <source>
        <dbReference type="Proteomes" id="UP000000591"/>
    </source>
</evidence>
<reference evidence="11 12" key="1">
    <citation type="journal article" date="2004" name="Science">
        <title>The Ashbya gossypii genome as a tool for mapping the ancient Saccharomyces cerevisiae genome.</title>
        <authorList>
            <person name="Dietrich F.S."/>
            <person name="Voegeli S."/>
            <person name="Brachat S."/>
            <person name="Lerch A."/>
            <person name="Gates K."/>
            <person name="Steiner S."/>
            <person name="Mohr C."/>
            <person name="Pohlmann R."/>
            <person name="Luedi P."/>
            <person name="Choi S."/>
            <person name="Wing R.A."/>
            <person name="Flavier A."/>
            <person name="Gaffney T.D."/>
            <person name="Philippsen P."/>
        </authorList>
    </citation>
    <scope>NUCLEOTIDE SEQUENCE [LARGE SCALE GENOMIC DNA]</scope>
    <source>
        <strain evidence="12">ATCC 10895 / CBS 109.51 / FGSC 9923 / NRRL Y-1056</strain>
    </source>
</reference>
<dbReference type="InParanoid" id="Q751V2"/>
<dbReference type="SUPFAM" id="SSF52058">
    <property type="entry name" value="L domain-like"/>
    <property type="match status" value="2"/>
</dbReference>
<evidence type="ECO:0000256" key="1">
    <source>
        <dbReference type="ARBA" id="ARBA00004609"/>
    </source>
</evidence>
<keyword evidence="9" id="KW-0472">Membrane</keyword>
<evidence type="ECO:0000256" key="3">
    <source>
        <dbReference type="ARBA" id="ARBA00022475"/>
    </source>
</evidence>
<dbReference type="EMBL" id="AE016819">
    <property type="protein sequence ID" value="AAS54095.1"/>
    <property type="molecule type" value="Genomic_DNA"/>
</dbReference>
<keyword evidence="9" id="KW-0812">Transmembrane</keyword>
<dbReference type="PANTHER" id="PTHR31018">
    <property type="entry name" value="SPORULATION-SPECIFIC PROTEIN-RELATED"/>
    <property type="match status" value="1"/>
</dbReference>
<dbReference type="KEGG" id="ago:AGOS_AFR723C"/>
<keyword evidence="9" id="KW-1133">Transmembrane helix</keyword>
<dbReference type="InterPro" id="IPR051648">
    <property type="entry name" value="CWI-Assembly_Regulator"/>
</dbReference>
<reference evidence="12" key="2">
    <citation type="journal article" date="2013" name="G3 (Bethesda)">
        <title>Genomes of Ashbya fungi isolated from insects reveal four mating-type loci, numerous translocations, lack of transposons, and distinct gene duplications.</title>
        <authorList>
            <person name="Dietrich F.S."/>
            <person name="Voegeli S."/>
            <person name="Kuo S."/>
            <person name="Philippsen P."/>
        </authorList>
    </citation>
    <scope>GENOME REANNOTATION</scope>
    <source>
        <strain evidence="12">ATCC 10895 / CBS 109.51 / FGSC 9923 / NRRL Y-1056</strain>
    </source>
</reference>
<comment type="subcellular location">
    <subcellularLocation>
        <location evidence="1">Cell membrane</location>
        <topology evidence="1">Lipid-anchor</topology>
        <topology evidence="1">GPI-anchor</topology>
    </subcellularLocation>
</comment>
<gene>
    <name evidence="11" type="ORF">AGOS_AFR723C</name>
</gene>
<evidence type="ECO:0000256" key="8">
    <source>
        <dbReference type="SAM" id="MobiDB-lite"/>
    </source>
</evidence>
<evidence type="ECO:0000256" key="10">
    <source>
        <dbReference type="SAM" id="SignalP"/>
    </source>
</evidence>
<evidence type="ECO:0000256" key="7">
    <source>
        <dbReference type="ARBA" id="ARBA00023288"/>
    </source>
</evidence>
<dbReference type="RefSeq" id="NP_986271.1">
    <property type="nucleotide sequence ID" value="NM_212407.1"/>
</dbReference>
<feature type="transmembrane region" description="Helical" evidence="9">
    <location>
        <begin position="469"/>
        <end position="487"/>
    </location>
</feature>
<organism evidence="11 12">
    <name type="scientific">Eremothecium gossypii (strain ATCC 10895 / CBS 109.51 / FGSC 9923 / NRRL Y-1056)</name>
    <name type="common">Yeast</name>
    <name type="synonym">Ashbya gossypii</name>
    <dbReference type="NCBI Taxonomy" id="284811"/>
    <lineage>
        <taxon>Eukaryota</taxon>
        <taxon>Fungi</taxon>
        <taxon>Dikarya</taxon>
        <taxon>Ascomycota</taxon>
        <taxon>Saccharomycotina</taxon>
        <taxon>Saccharomycetes</taxon>
        <taxon>Saccharomycetales</taxon>
        <taxon>Saccharomycetaceae</taxon>
        <taxon>Eremothecium</taxon>
    </lineage>
</organism>
<name>Q751V2_EREGS</name>
<dbReference type="eggNOG" id="ENOG502QT4Q">
    <property type="taxonomic scope" value="Eukaryota"/>
</dbReference>
<keyword evidence="7" id="KW-0449">Lipoprotein</keyword>
<comment type="similarity">
    <text evidence="2">Belongs to the SPS2 family.</text>
</comment>
<evidence type="ECO:0000256" key="4">
    <source>
        <dbReference type="ARBA" id="ARBA00022622"/>
    </source>
</evidence>
<evidence type="ECO:0000313" key="11">
    <source>
        <dbReference type="EMBL" id="AAS54095.1"/>
    </source>
</evidence>
<dbReference type="STRING" id="284811.Q751V2"/>
<dbReference type="FunCoup" id="Q751V2">
    <property type="interactions" value="47"/>
</dbReference>
<feature type="signal peptide" evidence="10">
    <location>
        <begin position="1"/>
        <end position="19"/>
    </location>
</feature>